<comment type="caution">
    <text evidence="2">The sequence shown here is derived from an EMBL/GenBank/DDBJ whole genome shotgun (WGS) entry which is preliminary data.</text>
</comment>
<evidence type="ECO:0000313" key="3">
    <source>
        <dbReference type="Proteomes" id="UP000580250"/>
    </source>
</evidence>
<keyword evidence="1" id="KW-0732">Signal</keyword>
<dbReference type="Proteomes" id="UP000580250">
    <property type="component" value="Unassembled WGS sequence"/>
</dbReference>
<sequence>MKIFQFLKLLFLFCLFIDFQGSHSMFQKYLEKINQKVKLFIKLHLLITYIMNHMTNRKLPPIQVQKLLFRMVVQMNVLVENTTVMSLNRH</sequence>
<name>A0A6V7YAI3_MELEN</name>
<proteinExistence type="predicted"/>
<reference evidence="2 3" key="1">
    <citation type="submission" date="2020-08" db="EMBL/GenBank/DDBJ databases">
        <authorList>
            <person name="Koutsovoulos G."/>
            <person name="Danchin GJ E."/>
        </authorList>
    </citation>
    <scope>NUCLEOTIDE SEQUENCE [LARGE SCALE GENOMIC DNA]</scope>
</reference>
<dbReference type="EMBL" id="CAJEWN010003771">
    <property type="protein sequence ID" value="CAD2208542.1"/>
    <property type="molecule type" value="Genomic_DNA"/>
</dbReference>
<protein>
    <submittedName>
        <fullName evidence="2">Uncharacterized protein</fullName>
    </submittedName>
</protein>
<evidence type="ECO:0000256" key="1">
    <source>
        <dbReference type="SAM" id="SignalP"/>
    </source>
</evidence>
<accession>A0A6V7YAI3</accession>
<dbReference type="AlphaFoldDB" id="A0A6V7YAI3"/>
<feature type="chain" id="PRO_5028078395" evidence="1">
    <location>
        <begin position="25"/>
        <end position="90"/>
    </location>
</feature>
<gene>
    <name evidence="2" type="ORF">MENT_LOCUS62600</name>
</gene>
<feature type="signal peptide" evidence="1">
    <location>
        <begin position="1"/>
        <end position="24"/>
    </location>
</feature>
<organism evidence="2 3">
    <name type="scientific">Meloidogyne enterolobii</name>
    <name type="common">Root-knot nematode worm</name>
    <name type="synonym">Meloidogyne mayaguensis</name>
    <dbReference type="NCBI Taxonomy" id="390850"/>
    <lineage>
        <taxon>Eukaryota</taxon>
        <taxon>Metazoa</taxon>
        <taxon>Ecdysozoa</taxon>
        <taxon>Nematoda</taxon>
        <taxon>Chromadorea</taxon>
        <taxon>Rhabditida</taxon>
        <taxon>Tylenchina</taxon>
        <taxon>Tylenchomorpha</taxon>
        <taxon>Tylenchoidea</taxon>
        <taxon>Meloidogynidae</taxon>
        <taxon>Meloidogyninae</taxon>
        <taxon>Meloidogyne</taxon>
    </lineage>
</organism>
<evidence type="ECO:0000313" key="2">
    <source>
        <dbReference type="EMBL" id="CAD2208542.1"/>
    </source>
</evidence>